<protein>
    <submittedName>
        <fullName evidence="1">Uncharacterized protein</fullName>
    </submittedName>
</protein>
<dbReference type="Pfam" id="PF00106">
    <property type="entry name" value="adh_short"/>
    <property type="match status" value="1"/>
</dbReference>
<dbReference type="AlphaFoldDB" id="A0A5J4V501"/>
<organism evidence="1 2">
    <name type="scientific">Streblomastix strix</name>
    <dbReference type="NCBI Taxonomy" id="222440"/>
    <lineage>
        <taxon>Eukaryota</taxon>
        <taxon>Metamonada</taxon>
        <taxon>Preaxostyla</taxon>
        <taxon>Oxymonadida</taxon>
        <taxon>Streblomastigidae</taxon>
        <taxon>Streblomastix</taxon>
    </lineage>
</organism>
<dbReference type="Proteomes" id="UP000324800">
    <property type="component" value="Unassembled WGS sequence"/>
</dbReference>
<evidence type="ECO:0000313" key="2">
    <source>
        <dbReference type="Proteomes" id="UP000324800"/>
    </source>
</evidence>
<name>A0A5J4V501_9EUKA</name>
<dbReference type="EMBL" id="SNRW01009445">
    <property type="protein sequence ID" value="KAA6377996.1"/>
    <property type="molecule type" value="Genomic_DNA"/>
</dbReference>
<accession>A0A5J4V501</accession>
<feature type="non-terminal residue" evidence="1">
    <location>
        <position position="1"/>
    </location>
</feature>
<sequence>SFVTCTGSPHRSAFMANNAAHPTETSHNIFQGNIVTHQYLFQVLYPKLAERQMRSERRGAVLFTSSDLSFHIIPGPVHPATKAYIGHLGECLATEAEHFDIDVVSVYPGLTNTLFRKREMDIKLPPIVEKLMQNQEKVAGSALSGLDRVTRVDSEVQVLTFRIIMNLIDANIFIKIVSKIYSSVWKKNKND</sequence>
<dbReference type="InterPro" id="IPR002347">
    <property type="entry name" value="SDR_fam"/>
</dbReference>
<dbReference type="Gene3D" id="3.40.50.720">
    <property type="entry name" value="NAD(P)-binding Rossmann-like Domain"/>
    <property type="match status" value="1"/>
</dbReference>
<proteinExistence type="predicted"/>
<comment type="caution">
    <text evidence="1">The sequence shown here is derived from an EMBL/GenBank/DDBJ whole genome shotgun (WGS) entry which is preliminary data.</text>
</comment>
<dbReference type="InterPro" id="IPR036291">
    <property type="entry name" value="NAD(P)-bd_dom_sf"/>
</dbReference>
<dbReference type="SUPFAM" id="SSF51735">
    <property type="entry name" value="NAD(P)-binding Rossmann-fold domains"/>
    <property type="match status" value="1"/>
</dbReference>
<gene>
    <name evidence="1" type="ORF">EZS28_026476</name>
</gene>
<reference evidence="1 2" key="1">
    <citation type="submission" date="2019-03" db="EMBL/GenBank/DDBJ databases">
        <title>Single cell metagenomics reveals metabolic interactions within the superorganism composed of flagellate Streblomastix strix and complex community of Bacteroidetes bacteria on its surface.</title>
        <authorList>
            <person name="Treitli S.C."/>
            <person name="Kolisko M."/>
            <person name="Husnik F."/>
            <person name="Keeling P."/>
            <person name="Hampl V."/>
        </authorList>
    </citation>
    <scope>NUCLEOTIDE SEQUENCE [LARGE SCALE GENOMIC DNA]</scope>
    <source>
        <strain evidence="1">ST1C</strain>
    </source>
</reference>
<evidence type="ECO:0000313" key="1">
    <source>
        <dbReference type="EMBL" id="KAA6377996.1"/>
    </source>
</evidence>